<evidence type="ECO:0000313" key="5">
    <source>
        <dbReference type="Proteomes" id="UP001341281"/>
    </source>
</evidence>
<evidence type="ECO:0000313" key="4">
    <source>
        <dbReference type="EMBL" id="WVZ51218.1"/>
    </source>
</evidence>
<feature type="compositionally biased region" description="Polar residues" evidence="1">
    <location>
        <begin position="498"/>
        <end position="511"/>
    </location>
</feature>
<evidence type="ECO:0000259" key="3">
    <source>
        <dbReference type="Pfam" id="PF13968"/>
    </source>
</evidence>
<dbReference type="EMBL" id="CP144745">
    <property type="protein sequence ID" value="WVZ51218.1"/>
    <property type="molecule type" value="Genomic_DNA"/>
</dbReference>
<gene>
    <name evidence="4" type="ORF">U9M48_002380</name>
</gene>
<proteinExistence type="predicted"/>
<dbReference type="Pfam" id="PF13968">
    <property type="entry name" value="DUF4220"/>
    <property type="match status" value="1"/>
</dbReference>
<reference evidence="4 5" key="1">
    <citation type="submission" date="2024-02" db="EMBL/GenBank/DDBJ databases">
        <title>High-quality chromosome-scale genome assembly of Pensacola bahiagrass (Paspalum notatum Flugge var. saurae).</title>
        <authorList>
            <person name="Vega J.M."/>
            <person name="Podio M."/>
            <person name="Orjuela J."/>
            <person name="Siena L.A."/>
            <person name="Pessino S.C."/>
            <person name="Combes M.C."/>
            <person name="Mariac C."/>
            <person name="Albertini E."/>
            <person name="Pupilli F."/>
            <person name="Ortiz J.P.A."/>
            <person name="Leblanc O."/>
        </authorList>
    </citation>
    <scope>NUCLEOTIDE SEQUENCE [LARGE SCALE GENOMIC DNA]</scope>
    <source>
        <strain evidence="4">R1</strain>
        <tissue evidence="4">Leaf</tissue>
    </source>
</reference>
<feature type="transmembrane region" description="Helical" evidence="2">
    <location>
        <begin position="142"/>
        <end position="166"/>
    </location>
</feature>
<dbReference type="PANTHER" id="PTHR31325">
    <property type="entry name" value="OS01G0798800 PROTEIN-RELATED"/>
    <property type="match status" value="1"/>
</dbReference>
<feature type="transmembrane region" description="Helical" evidence="2">
    <location>
        <begin position="109"/>
        <end position="130"/>
    </location>
</feature>
<dbReference type="AlphaFoldDB" id="A0AAQ3SDG3"/>
<dbReference type="Pfam" id="PF04578">
    <property type="entry name" value="DUF594"/>
    <property type="match status" value="1"/>
</dbReference>
<evidence type="ECO:0000256" key="1">
    <source>
        <dbReference type="SAM" id="MobiDB-lite"/>
    </source>
</evidence>
<feature type="region of interest" description="Disordered" evidence="1">
    <location>
        <begin position="475"/>
        <end position="519"/>
    </location>
</feature>
<keyword evidence="2" id="KW-1133">Transmembrane helix</keyword>
<dbReference type="InterPro" id="IPR025315">
    <property type="entry name" value="DUF4220"/>
</dbReference>
<keyword evidence="5" id="KW-1185">Reference proteome</keyword>
<accession>A0AAQ3SDG3</accession>
<keyword evidence="2" id="KW-0472">Membrane</keyword>
<keyword evidence="2" id="KW-0812">Transmembrane</keyword>
<evidence type="ECO:0000256" key="2">
    <source>
        <dbReference type="SAM" id="Phobius"/>
    </source>
</evidence>
<sequence>MRTGTNSREGELEEYIQEARHFVRQNTDPSTLLVQSSPEFDLLSIPDKLFVDLAYTYPDRLAKLKSFWSMDVEAAYTVLRTGLSETFDIIYTKIWQGDDQNRTSSSSDAFSFLLWIFTQILPIVPIGLFHSSHKEAYKGSDIVVTVILLYVTYLLEFSSWQIWAYFGYEWPDVVAQHSIIGSLARNKRHTRVMGILQCLGCKGLADQYFPPKPYCYSSKNITMLVRAHVEEGWMHYIKDIESYWMFNDIRGHWTLELNNIGWDETLIRASIEKPFDESIIIWHREALRREHHYLALSHRFFSKATSTDPEHASLCREMSNYMMHLLFANPEMLMPGSRRILFTTTYNELQAILGDADVSLWDETRITQKILDKAGPQDGFVHDARVLAQGLMRLGDEKAWQVIRGIWTEVLCFSAVRCRGFFHAKSLESGGEYLSFVSLLMSHAGLETFAERHQRLHLWLPRTERVRIAEQNIQEAARSQATGGSSSPQDMVHVNGEDSASATIPSASQDNKSLKEEEVTAIEIAAA</sequence>
<dbReference type="InterPro" id="IPR007658">
    <property type="entry name" value="DUF594"/>
</dbReference>
<feature type="domain" description="DUF4220" evidence="3">
    <location>
        <begin position="33"/>
        <end position="182"/>
    </location>
</feature>
<feature type="compositionally biased region" description="Polar residues" evidence="1">
    <location>
        <begin position="475"/>
        <end position="489"/>
    </location>
</feature>
<dbReference type="Proteomes" id="UP001341281">
    <property type="component" value="Chromosome 01"/>
</dbReference>
<protein>
    <recommendedName>
        <fullName evidence="3">DUF4220 domain-containing protein</fullName>
    </recommendedName>
</protein>
<organism evidence="4 5">
    <name type="scientific">Paspalum notatum var. saurae</name>
    <dbReference type="NCBI Taxonomy" id="547442"/>
    <lineage>
        <taxon>Eukaryota</taxon>
        <taxon>Viridiplantae</taxon>
        <taxon>Streptophyta</taxon>
        <taxon>Embryophyta</taxon>
        <taxon>Tracheophyta</taxon>
        <taxon>Spermatophyta</taxon>
        <taxon>Magnoliopsida</taxon>
        <taxon>Liliopsida</taxon>
        <taxon>Poales</taxon>
        <taxon>Poaceae</taxon>
        <taxon>PACMAD clade</taxon>
        <taxon>Panicoideae</taxon>
        <taxon>Andropogonodae</taxon>
        <taxon>Paspaleae</taxon>
        <taxon>Paspalinae</taxon>
        <taxon>Paspalum</taxon>
    </lineage>
</organism>
<name>A0AAQ3SDG3_PASNO</name>